<dbReference type="InterPro" id="IPR021321">
    <property type="entry name" value="DUF2922"/>
</dbReference>
<proteinExistence type="predicted"/>
<dbReference type="RefSeq" id="WP_070965733.1">
    <property type="nucleotide sequence ID" value="NZ_CP017603.1"/>
</dbReference>
<name>A0AAC9WES8_9CLOT</name>
<dbReference type="AlphaFoldDB" id="A0AAC9WES8"/>
<dbReference type="KEGG" id="cfm:BJL90_06855"/>
<reference evidence="2 4" key="2">
    <citation type="submission" date="2017-03" db="EMBL/GenBank/DDBJ databases">
        <title>Complete sequence of Clostridium formicaceticum DSM 92.</title>
        <authorList>
            <person name="Poehlein A."/>
            <person name="Karl M."/>
            <person name="Bengelsdorf F.R."/>
            <person name="Duerre P."/>
            <person name="Daniel R."/>
        </authorList>
    </citation>
    <scope>NUCLEOTIDE SEQUENCE [LARGE SCALE GENOMIC DNA]</scope>
    <source>
        <strain evidence="2 4">DSM 92</strain>
    </source>
</reference>
<reference evidence="1 3" key="1">
    <citation type="submission" date="2016-10" db="EMBL/GenBank/DDBJ databases">
        <title>Complete Genome Sequence of Acetogen Clostridium formicoaceticum ATCC 27076.</title>
        <authorList>
            <person name="Bao T."/>
            <person name="Cheng C."/>
            <person name="Zhao J."/>
            <person name="Yang S.-T."/>
            <person name="Wang J."/>
            <person name="Wang M."/>
        </authorList>
    </citation>
    <scope>NUCLEOTIDE SEQUENCE [LARGE SCALE GENOMIC DNA]</scope>
    <source>
        <strain evidence="1 3">ATCC 27076</strain>
    </source>
</reference>
<organism evidence="2 4">
    <name type="scientific">Clostridium formicaceticum</name>
    <dbReference type="NCBI Taxonomy" id="1497"/>
    <lineage>
        <taxon>Bacteria</taxon>
        <taxon>Bacillati</taxon>
        <taxon>Bacillota</taxon>
        <taxon>Clostridia</taxon>
        <taxon>Eubacteriales</taxon>
        <taxon>Clostridiaceae</taxon>
        <taxon>Clostridium</taxon>
    </lineage>
</organism>
<gene>
    <name evidence="1" type="ORF">BJL90_06855</name>
    <name evidence="2" type="ORF">CLFO_02650</name>
</gene>
<dbReference type="EMBL" id="CP020559">
    <property type="protein sequence ID" value="ARE85949.1"/>
    <property type="molecule type" value="Genomic_DNA"/>
</dbReference>
<evidence type="ECO:0008006" key="5">
    <source>
        <dbReference type="Google" id="ProtNLM"/>
    </source>
</evidence>
<dbReference type="Pfam" id="PF11148">
    <property type="entry name" value="DUF2922"/>
    <property type="match status" value="1"/>
</dbReference>
<evidence type="ECO:0000313" key="3">
    <source>
        <dbReference type="Proteomes" id="UP000177894"/>
    </source>
</evidence>
<protein>
    <recommendedName>
        <fullName evidence="5">DUF2922 domain-containing protein</fullName>
    </recommendedName>
</protein>
<evidence type="ECO:0000313" key="2">
    <source>
        <dbReference type="EMBL" id="ARE85949.1"/>
    </source>
</evidence>
<evidence type="ECO:0000313" key="1">
    <source>
        <dbReference type="EMBL" id="AOY75636.1"/>
    </source>
</evidence>
<accession>A0AAC9WES8</accession>
<dbReference type="EMBL" id="CP017603">
    <property type="protein sequence ID" value="AOY75636.1"/>
    <property type="molecule type" value="Genomic_DNA"/>
</dbReference>
<evidence type="ECO:0000313" key="4">
    <source>
        <dbReference type="Proteomes" id="UP000192478"/>
    </source>
</evidence>
<sequence length="72" mass="8088">MKKVLEMTFKKEDDSTSKFTLANPRQDITPQEVKAVMESILSENIFRIGGSELVEIDTAKVITTTEEILDLA</sequence>
<keyword evidence="3" id="KW-1185">Reference proteome</keyword>
<dbReference type="Proteomes" id="UP000177894">
    <property type="component" value="Chromosome"/>
</dbReference>
<dbReference type="Proteomes" id="UP000192478">
    <property type="component" value="Chromosome"/>
</dbReference>